<sequence>MPSDDRDICFAAEDTLGKLSKWLRILGFDTVYPAGFAGGSWIHTAEENRILLTRTRHVRDRNTDRKLVFVNSNDPFEQVRELIQILGIVPADTKPFSRCTRCNIQIRQADRDSVRGRVPDYVWETSTIFQICSRCRRIYWPGSHIKRSYDIIERFFDAESL</sequence>
<dbReference type="Pfam" id="PF01927">
    <property type="entry name" value="Mut7-C"/>
    <property type="match status" value="1"/>
</dbReference>
<evidence type="ECO:0000259" key="1">
    <source>
        <dbReference type="Pfam" id="PF01927"/>
    </source>
</evidence>
<protein>
    <submittedName>
        <fullName evidence="2">Mut7-C RNAse domain-containing protein</fullName>
    </submittedName>
</protein>
<dbReference type="PANTHER" id="PTHR39081:SF1">
    <property type="entry name" value="MUT7-C RNASE DOMAIN-CONTAINING PROTEIN"/>
    <property type="match status" value="1"/>
</dbReference>
<feature type="domain" description="Mut7-C RNAse" evidence="1">
    <location>
        <begin position="10"/>
        <end position="150"/>
    </location>
</feature>
<evidence type="ECO:0000313" key="2">
    <source>
        <dbReference type="EMBL" id="MBC8362178.1"/>
    </source>
</evidence>
<reference evidence="2 3" key="1">
    <citation type="submission" date="2020-08" db="EMBL/GenBank/DDBJ databases">
        <title>Bridging the membrane lipid divide: bacteria of the FCB group superphylum have the potential to synthesize archaeal ether lipids.</title>
        <authorList>
            <person name="Villanueva L."/>
            <person name="Von Meijenfeldt F.A.B."/>
            <person name="Westbye A.B."/>
            <person name="Yadav S."/>
            <person name="Hopmans E.C."/>
            <person name="Dutilh B.E."/>
            <person name="Sinninghe Damste J.S."/>
        </authorList>
    </citation>
    <scope>NUCLEOTIDE SEQUENCE [LARGE SCALE GENOMIC DNA]</scope>
    <source>
        <strain evidence="2">NIOZ-UU30</strain>
    </source>
</reference>
<comment type="caution">
    <text evidence="2">The sequence shown here is derived from an EMBL/GenBank/DDBJ whole genome shotgun (WGS) entry which is preliminary data.</text>
</comment>
<organism evidence="2 3">
    <name type="scientific">Candidatus Desulfatibia profunda</name>
    <dbReference type="NCBI Taxonomy" id="2841695"/>
    <lineage>
        <taxon>Bacteria</taxon>
        <taxon>Pseudomonadati</taxon>
        <taxon>Thermodesulfobacteriota</taxon>
        <taxon>Desulfobacteria</taxon>
        <taxon>Desulfobacterales</taxon>
        <taxon>Desulfobacterales incertae sedis</taxon>
        <taxon>Candidatus Desulfatibia</taxon>
    </lineage>
</organism>
<evidence type="ECO:0000313" key="3">
    <source>
        <dbReference type="Proteomes" id="UP000603434"/>
    </source>
</evidence>
<dbReference type="Proteomes" id="UP000603434">
    <property type="component" value="Unassembled WGS sequence"/>
</dbReference>
<gene>
    <name evidence="2" type="ORF">H8E23_12365</name>
</gene>
<dbReference type="EMBL" id="JACNJH010000175">
    <property type="protein sequence ID" value="MBC8362178.1"/>
    <property type="molecule type" value="Genomic_DNA"/>
</dbReference>
<proteinExistence type="predicted"/>
<dbReference type="AlphaFoldDB" id="A0A8J6NY67"/>
<accession>A0A8J6NY67</accession>
<name>A0A8J6NY67_9BACT</name>
<dbReference type="InterPro" id="IPR002782">
    <property type="entry name" value="Mut7-C_RNAse_dom"/>
</dbReference>
<dbReference type="PANTHER" id="PTHR39081">
    <property type="entry name" value="MUT7-C DOMAIN-CONTAINING PROTEIN"/>
    <property type="match status" value="1"/>
</dbReference>